<evidence type="ECO:0008006" key="10">
    <source>
        <dbReference type="Google" id="ProtNLM"/>
    </source>
</evidence>
<evidence type="ECO:0000256" key="2">
    <source>
        <dbReference type="ARBA" id="ARBA00006386"/>
    </source>
</evidence>
<evidence type="ECO:0000313" key="9">
    <source>
        <dbReference type="Proteomes" id="UP000050482"/>
    </source>
</evidence>
<evidence type="ECO:0000256" key="5">
    <source>
        <dbReference type="ARBA" id="ARBA00022989"/>
    </source>
</evidence>
<dbReference type="InterPro" id="IPR005524">
    <property type="entry name" value="DUF318"/>
</dbReference>
<comment type="subcellular location">
    <subcellularLocation>
        <location evidence="1">Cell membrane</location>
        <topology evidence="1">Multi-pass membrane protein</topology>
    </subcellularLocation>
</comment>
<dbReference type="PATRIC" id="fig|471514.4.peg.745"/>
<evidence type="ECO:0000256" key="6">
    <source>
        <dbReference type="ARBA" id="ARBA00023136"/>
    </source>
</evidence>
<feature type="transmembrane region" description="Helical" evidence="7">
    <location>
        <begin position="44"/>
        <end position="60"/>
    </location>
</feature>
<feature type="transmembrane region" description="Helical" evidence="7">
    <location>
        <begin position="72"/>
        <end position="93"/>
    </location>
</feature>
<comment type="caution">
    <text evidence="8">The sequence shown here is derived from an EMBL/GenBank/DDBJ whole genome shotgun (WGS) entry which is preliminary data.</text>
</comment>
<protein>
    <recommendedName>
        <fullName evidence="10">Permease</fullName>
    </recommendedName>
</protein>
<evidence type="ECO:0000313" key="8">
    <source>
        <dbReference type="EMBL" id="KPV43500.1"/>
    </source>
</evidence>
<organism evidence="8 9">
    <name type="scientific">Alicyclobacillus ferrooxydans</name>
    <dbReference type="NCBI Taxonomy" id="471514"/>
    <lineage>
        <taxon>Bacteria</taxon>
        <taxon>Bacillati</taxon>
        <taxon>Bacillota</taxon>
        <taxon>Bacilli</taxon>
        <taxon>Bacillales</taxon>
        <taxon>Alicyclobacillaceae</taxon>
        <taxon>Alicyclobacillus</taxon>
    </lineage>
</organism>
<evidence type="ECO:0000256" key="7">
    <source>
        <dbReference type="SAM" id="Phobius"/>
    </source>
</evidence>
<name>A0A0P9EWL1_9BACL</name>
<dbReference type="EMBL" id="LJCO01000048">
    <property type="protein sequence ID" value="KPV43500.1"/>
    <property type="molecule type" value="Genomic_DNA"/>
</dbReference>
<keyword evidence="9" id="KW-1185">Reference proteome</keyword>
<sequence>MDIVLIAMGFLTLLGYVVMAIIRPQTALSGLDASTEMFVQAVPWIVVSMFAAGLIAQWLQPQLIARWLGREAGFGGILLGTLLGLFGTGSRWAMYPLAAGMFAADASPGAVFAFVTTWQLVSLPRLPAEIPFYGVNFTVVRAIVSVVIALIGGIVVNRWLA</sequence>
<comment type="similarity">
    <text evidence="2">Belongs to the UPF0718 family.</text>
</comment>
<accession>A0A0P9EWL1</accession>
<dbReference type="Pfam" id="PF03773">
    <property type="entry name" value="ArsP_1"/>
    <property type="match status" value="1"/>
</dbReference>
<keyword evidence="6 7" id="KW-0472">Membrane</keyword>
<keyword evidence="4 7" id="KW-0812">Transmembrane</keyword>
<dbReference type="RefSeq" id="WP_054969367.1">
    <property type="nucleotide sequence ID" value="NZ_LJCO01000048.1"/>
</dbReference>
<dbReference type="Proteomes" id="UP000050482">
    <property type="component" value="Unassembled WGS sequence"/>
</dbReference>
<evidence type="ECO:0000256" key="4">
    <source>
        <dbReference type="ARBA" id="ARBA00022692"/>
    </source>
</evidence>
<dbReference type="GO" id="GO:0005886">
    <property type="term" value="C:plasma membrane"/>
    <property type="evidence" value="ECO:0007669"/>
    <property type="project" value="UniProtKB-SubCell"/>
</dbReference>
<feature type="transmembrane region" description="Helical" evidence="7">
    <location>
        <begin position="133"/>
        <end position="156"/>
    </location>
</feature>
<keyword evidence="3" id="KW-1003">Cell membrane</keyword>
<dbReference type="AlphaFoldDB" id="A0A0P9EWL1"/>
<proteinExistence type="inferred from homology"/>
<keyword evidence="5 7" id="KW-1133">Transmembrane helix</keyword>
<dbReference type="STRING" id="471514.AN477_11830"/>
<gene>
    <name evidence="8" type="ORF">AN477_11830</name>
</gene>
<evidence type="ECO:0000256" key="1">
    <source>
        <dbReference type="ARBA" id="ARBA00004651"/>
    </source>
</evidence>
<reference evidence="8 9" key="1">
    <citation type="submission" date="2015-09" db="EMBL/GenBank/DDBJ databases">
        <title>Draft genome sequence of Alicyclobacillus ferrooxydans DSM 22381.</title>
        <authorList>
            <person name="Hemp J."/>
        </authorList>
    </citation>
    <scope>NUCLEOTIDE SEQUENCE [LARGE SCALE GENOMIC DNA]</scope>
    <source>
        <strain evidence="8 9">TC-34</strain>
    </source>
</reference>
<evidence type="ECO:0000256" key="3">
    <source>
        <dbReference type="ARBA" id="ARBA00022475"/>
    </source>
</evidence>